<evidence type="ECO:0000256" key="13">
    <source>
        <dbReference type="ARBA" id="ARBA00023242"/>
    </source>
</evidence>
<dbReference type="EC" id="6.5.1.1" evidence="16"/>
<reference evidence="20 21" key="1">
    <citation type="journal article" date="2018" name="Nat. Ecol. Evol.">
        <title>Pezizomycetes genomes reveal the molecular basis of ectomycorrhizal truffle lifestyle.</title>
        <authorList>
            <person name="Murat C."/>
            <person name="Payen T."/>
            <person name="Noel B."/>
            <person name="Kuo A."/>
            <person name="Morin E."/>
            <person name="Chen J."/>
            <person name="Kohler A."/>
            <person name="Krizsan K."/>
            <person name="Balestrini R."/>
            <person name="Da Silva C."/>
            <person name="Montanini B."/>
            <person name="Hainaut M."/>
            <person name="Levati E."/>
            <person name="Barry K.W."/>
            <person name="Belfiori B."/>
            <person name="Cichocki N."/>
            <person name="Clum A."/>
            <person name="Dockter R.B."/>
            <person name="Fauchery L."/>
            <person name="Guy J."/>
            <person name="Iotti M."/>
            <person name="Le Tacon F."/>
            <person name="Lindquist E.A."/>
            <person name="Lipzen A."/>
            <person name="Malagnac F."/>
            <person name="Mello A."/>
            <person name="Molinier V."/>
            <person name="Miyauchi S."/>
            <person name="Poulain J."/>
            <person name="Riccioni C."/>
            <person name="Rubini A."/>
            <person name="Sitrit Y."/>
            <person name="Splivallo R."/>
            <person name="Traeger S."/>
            <person name="Wang M."/>
            <person name="Zifcakova L."/>
            <person name="Wipf D."/>
            <person name="Zambonelli A."/>
            <person name="Paolocci F."/>
            <person name="Nowrousian M."/>
            <person name="Ottonello S."/>
            <person name="Baldrian P."/>
            <person name="Spatafora J.W."/>
            <person name="Henrissat B."/>
            <person name="Nagy L.G."/>
            <person name="Aury J.M."/>
            <person name="Wincker P."/>
            <person name="Grigoriev I.V."/>
            <person name="Bonfante P."/>
            <person name="Martin F.M."/>
        </authorList>
    </citation>
    <scope>NUCLEOTIDE SEQUENCE [LARGE SCALE GENOMIC DNA]</scope>
    <source>
        <strain evidence="20 21">RN42</strain>
    </source>
</reference>
<dbReference type="InterPro" id="IPR036420">
    <property type="entry name" value="BRCT_dom_sf"/>
</dbReference>
<name>A0A3N4I0S4_ASCIM</name>
<organism evidence="20 21">
    <name type="scientific">Ascobolus immersus RN42</name>
    <dbReference type="NCBI Taxonomy" id="1160509"/>
    <lineage>
        <taxon>Eukaryota</taxon>
        <taxon>Fungi</taxon>
        <taxon>Dikarya</taxon>
        <taxon>Ascomycota</taxon>
        <taxon>Pezizomycotina</taxon>
        <taxon>Pezizomycetes</taxon>
        <taxon>Pezizales</taxon>
        <taxon>Ascobolaceae</taxon>
        <taxon>Ascobolus</taxon>
    </lineage>
</organism>
<evidence type="ECO:0000256" key="10">
    <source>
        <dbReference type="ARBA" id="ARBA00022842"/>
    </source>
</evidence>
<dbReference type="Pfam" id="PF04675">
    <property type="entry name" value="DNA_ligase_A_N"/>
    <property type="match status" value="1"/>
</dbReference>
<dbReference type="EMBL" id="ML119695">
    <property type="protein sequence ID" value="RPA79712.1"/>
    <property type="molecule type" value="Genomic_DNA"/>
</dbReference>
<dbReference type="AlphaFoldDB" id="A0A3N4I0S4"/>
<dbReference type="PANTHER" id="PTHR45997:SF1">
    <property type="entry name" value="DNA LIGASE 4"/>
    <property type="match status" value="1"/>
</dbReference>
<proteinExistence type="inferred from homology"/>
<dbReference type="GO" id="GO:0006297">
    <property type="term" value="P:nucleotide-excision repair, DNA gap filling"/>
    <property type="evidence" value="ECO:0007669"/>
    <property type="project" value="TreeGrafter"/>
</dbReference>
<dbReference type="GO" id="GO:0071897">
    <property type="term" value="P:DNA biosynthetic process"/>
    <property type="evidence" value="ECO:0007669"/>
    <property type="project" value="InterPro"/>
</dbReference>
<comment type="cofactor">
    <cofactor evidence="1">
        <name>Mg(2+)</name>
        <dbReference type="ChEBI" id="CHEBI:18420"/>
    </cofactor>
</comment>
<keyword evidence="6" id="KW-0677">Repeat</keyword>
<dbReference type="GO" id="GO:0046872">
    <property type="term" value="F:metal ion binding"/>
    <property type="evidence" value="ECO:0007669"/>
    <property type="project" value="UniProtKB-KW"/>
</dbReference>
<dbReference type="PROSITE" id="PS00333">
    <property type="entry name" value="DNA_LIGASE_A2"/>
    <property type="match status" value="1"/>
</dbReference>
<dbReference type="STRING" id="1160509.A0A3N4I0S4"/>
<dbReference type="InterPro" id="IPR044125">
    <property type="entry name" value="Adenylation_DNA_ligase_IV"/>
</dbReference>
<evidence type="ECO:0000259" key="18">
    <source>
        <dbReference type="PROSITE" id="PS50160"/>
    </source>
</evidence>
<protein>
    <recommendedName>
        <fullName evidence="16">DNA ligase</fullName>
        <ecNumber evidence="16">6.5.1.1</ecNumber>
    </recommendedName>
</protein>
<feature type="domain" description="BRCT" evidence="19">
    <location>
        <begin position="912"/>
        <end position="985"/>
    </location>
</feature>
<accession>A0A3N4I0S4</accession>
<dbReference type="SUPFAM" id="SSF52113">
    <property type="entry name" value="BRCT domain"/>
    <property type="match status" value="2"/>
</dbReference>
<keyword evidence="9 16" id="KW-0067">ATP-binding</keyword>
<comment type="subcellular location">
    <subcellularLocation>
        <location evidence="2">Nucleus</location>
    </subcellularLocation>
</comment>
<gene>
    <name evidence="20" type="ORF">BJ508DRAFT_362965</name>
</gene>
<keyword evidence="10" id="KW-0460">Magnesium</keyword>
<evidence type="ECO:0000256" key="3">
    <source>
        <dbReference type="ARBA" id="ARBA00007572"/>
    </source>
</evidence>
<dbReference type="GO" id="GO:0003910">
    <property type="term" value="F:DNA ligase (ATP) activity"/>
    <property type="evidence" value="ECO:0007669"/>
    <property type="project" value="UniProtKB-EC"/>
</dbReference>
<dbReference type="FunFam" id="3.30.470.30:FF:000013">
    <property type="entry name" value="DNA ligase"/>
    <property type="match status" value="1"/>
</dbReference>
<evidence type="ECO:0000256" key="15">
    <source>
        <dbReference type="ARBA" id="ARBA00043870"/>
    </source>
</evidence>
<dbReference type="Proteomes" id="UP000275078">
    <property type="component" value="Unassembled WGS sequence"/>
</dbReference>
<dbReference type="CDD" id="cd07968">
    <property type="entry name" value="OBF_DNA_ligase_IV"/>
    <property type="match status" value="1"/>
</dbReference>
<evidence type="ECO:0000256" key="2">
    <source>
        <dbReference type="ARBA" id="ARBA00004123"/>
    </source>
</evidence>
<evidence type="ECO:0000313" key="21">
    <source>
        <dbReference type="Proteomes" id="UP000275078"/>
    </source>
</evidence>
<dbReference type="InterPro" id="IPR016059">
    <property type="entry name" value="DNA_ligase_ATP-dep_CS"/>
</dbReference>
<dbReference type="NCBIfam" id="TIGR00574">
    <property type="entry name" value="dnl1"/>
    <property type="match status" value="1"/>
</dbReference>
<dbReference type="InterPro" id="IPR000977">
    <property type="entry name" value="DNA_ligase_ATP-dep"/>
</dbReference>
<evidence type="ECO:0000256" key="14">
    <source>
        <dbReference type="ARBA" id="ARBA00034003"/>
    </source>
</evidence>
<dbReference type="InterPro" id="IPR029710">
    <property type="entry name" value="LIG4"/>
</dbReference>
<dbReference type="OrthoDB" id="151490at2759"/>
<evidence type="ECO:0000256" key="16">
    <source>
        <dbReference type="RuleBase" id="RU000617"/>
    </source>
</evidence>
<dbReference type="GO" id="GO:0005524">
    <property type="term" value="F:ATP binding"/>
    <property type="evidence" value="ECO:0007669"/>
    <property type="project" value="UniProtKB-KW"/>
</dbReference>
<keyword evidence="4 16" id="KW-0436">Ligase</keyword>
<dbReference type="GO" id="GO:0006310">
    <property type="term" value="P:DNA recombination"/>
    <property type="evidence" value="ECO:0007669"/>
    <property type="project" value="UniProtKB-KW"/>
</dbReference>
<evidence type="ECO:0000256" key="4">
    <source>
        <dbReference type="ARBA" id="ARBA00022598"/>
    </source>
</evidence>
<evidence type="ECO:0000259" key="19">
    <source>
        <dbReference type="PROSITE" id="PS50172"/>
    </source>
</evidence>
<dbReference type="PROSITE" id="PS50172">
    <property type="entry name" value="BRCT"/>
    <property type="match status" value="2"/>
</dbReference>
<dbReference type="InterPro" id="IPR012340">
    <property type="entry name" value="NA-bd_OB-fold"/>
</dbReference>
<dbReference type="InterPro" id="IPR012309">
    <property type="entry name" value="DNA_ligase_ATP-dep_C"/>
</dbReference>
<comment type="similarity">
    <text evidence="3 17">Belongs to the ATP-dependent DNA ligase family.</text>
</comment>
<dbReference type="GO" id="GO:0003677">
    <property type="term" value="F:DNA binding"/>
    <property type="evidence" value="ECO:0007669"/>
    <property type="project" value="InterPro"/>
</dbReference>
<feature type="domain" description="BRCT" evidence="19">
    <location>
        <begin position="701"/>
        <end position="780"/>
    </location>
</feature>
<keyword evidence="7 16" id="KW-0547">Nucleotide-binding</keyword>
<dbReference type="Gene3D" id="2.40.50.140">
    <property type="entry name" value="Nucleic acid-binding proteins"/>
    <property type="match status" value="1"/>
</dbReference>
<keyword evidence="5" id="KW-0479">Metal-binding</keyword>
<evidence type="ECO:0000256" key="11">
    <source>
        <dbReference type="ARBA" id="ARBA00023172"/>
    </source>
</evidence>
<dbReference type="SUPFAM" id="SSF117018">
    <property type="entry name" value="ATP-dependent DNA ligase DNA-binding domain"/>
    <property type="match status" value="1"/>
</dbReference>
<dbReference type="SUPFAM" id="SSF56091">
    <property type="entry name" value="DNA ligase/mRNA capping enzyme, catalytic domain"/>
    <property type="match status" value="1"/>
</dbReference>
<evidence type="ECO:0000256" key="5">
    <source>
        <dbReference type="ARBA" id="ARBA00022723"/>
    </source>
</evidence>
<keyword evidence="21" id="KW-1185">Reference proteome</keyword>
<keyword evidence="12 16" id="KW-0234">DNA repair</keyword>
<sequence>MADIDMDDAPVAADPQTTGYFSNVLSEAELDEKYPDRPKNTKPTPPFSALYQEVFEPLLANKQKKVGIGGRGTKMLKPHEVRRQIIDQFIAKWRAQVGPDIYPAFRLIMPDKDRDRTVYGLKEKNIGKILVKVMKIDKNSDDGNAMINWKLPGQRSTGDFAGRCYEIIKKRPMRTKPGDMTIEQVNELLDKLAGATKEDVQLPILTEFYNNMNPEELMWLVRIILKQMKVGATEKTFFDAWHPDAEHLFNVSSQLKRVCWELWDPAFRLGGEDLDINLMSCFQPQLAQFQKRSLETVVKSMGLENENDVFWIEEKLDGERMQLHMHNGQFKFWSRKAKDYTYLYGGDFESGSLAQFLKKAFNPKVKSIILDGEMITWDPKLDTIVGFGTLKGAAIEQARNPEDQECNRPLFKVFDILYLNGKCLTKASLEDRREALKASVINVDRRLEIHDITEATTVEEIETQLRQIVAEGSEGLVIKNPRSMYKLNDRNDDWIKVKPEYMTEFGEELDCLVIGGYYGSGRRGGILASYLCGLRVDGEFCSDGEPKFWSFFKVGGGFNASDYKHIQHITEDKWIKWGENPPKGTIELAGSGRRLFEKPDVWIKPRDSFVVSVKAAQVTSTDQFRMGKTLRFPRFKEFKKDKDWSSALSINGFVELKAEIDMDMTKKMDVEHKKRQTAKRRKKEVIILGQDEKVTEPYAGPKTNLFEGQSFYVLTESTSPKKSISEIEQLIKSNGGRTYKNESAAEGIRIIGDRNVVKVAALKRKGTFDIIRPSWIFACLAHHEAEQARGNPGGYILPLEPPDLFYATEETAQRVANTVDCYGDSYTRDVGPDDLLKLLESIDDDDVDTRDSDQVKDELLEEYETVFDELPGWIFADSCVHLDYARLAAKNDLPESTDVDEADRLSNLWKLEIAELLIRFGDGVVADKIGDEDVTQVVVGPDRSRVEKIRNAISSKKKVPRLVDVDWVGQSMEARTLLDEARFAVTSAASA</sequence>
<dbReference type="InterPro" id="IPR012310">
    <property type="entry name" value="DNA_ligase_ATP-dep_cent"/>
</dbReference>
<keyword evidence="11 16" id="KW-0233">DNA recombination</keyword>
<keyword evidence="13" id="KW-0539">Nucleus</keyword>
<dbReference type="Pfam" id="PF16589">
    <property type="entry name" value="BRCT_2"/>
    <property type="match status" value="1"/>
</dbReference>
<dbReference type="InterPro" id="IPR012308">
    <property type="entry name" value="DNA_ligase_ATP-dep_N"/>
</dbReference>
<dbReference type="FunFam" id="1.10.3260.10:FF:000008">
    <property type="entry name" value="DNA ligase 4"/>
    <property type="match status" value="1"/>
</dbReference>
<evidence type="ECO:0000256" key="9">
    <source>
        <dbReference type="ARBA" id="ARBA00022840"/>
    </source>
</evidence>
<evidence type="ECO:0000256" key="12">
    <source>
        <dbReference type="ARBA" id="ARBA00023204"/>
    </source>
</evidence>
<evidence type="ECO:0000256" key="17">
    <source>
        <dbReference type="RuleBase" id="RU004196"/>
    </source>
</evidence>
<dbReference type="Pfam" id="PF01068">
    <property type="entry name" value="DNA_ligase_A_M"/>
    <property type="match status" value="1"/>
</dbReference>
<feature type="domain" description="ATP-dependent DNA ligase family profile" evidence="18">
    <location>
        <begin position="411"/>
        <end position="536"/>
    </location>
</feature>
<evidence type="ECO:0000256" key="7">
    <source>
        <dbReference type="ARBA" id="ARBA00022741"/>
    </source>
</evidence>
<evidence type="ECO:0000256" key="6">
    <source>
        <dbReference type="ARBA" id="ARBA00022737"/>
    </source>
</evidence>
<evidence type="ECO:0000256" key="8">
    <source>
        <dbReference type="ARBA" id="ARBA00022763"/>
    </source>
</evidence>
<dbReference type="InterPro" id="IPR036599">
    <property type="entry name" value="DNA_ligase_N_sf"/>
</dbReference>
<dbReference type="SUPFAM" id="SSF50249">
    <property type="entry name" value="Nucleic acid-binding proteins"/>
    <property type="match status" value="1"/>
</dbReference>
<evidence type="ECO:0000313" key="20">
    <source>
        <dbReference type="EMBL" id="RPA79712.1"/>
    </source>
</evidence>
<dbReference type="PROSITE" id="PS50160">
    <property type="entry name" value="DNA_LIGASE_A3"/>
    <property type="match status" value="1"/>
</dbReference>
<keyword evidence="8 16" id="KW-0227">DNA damage</keyword>
<dbReference type="PROSITE" id="PS00697">
    <property type="entry name" value="DNA_LIGASE_A1"/>
    <property type="match status" value="1"/>
</dbReference>
<comment type="catalytic activity">
    <reaction evidence="14 16">
        <text>ATP + (deoxyribonucleotide)n-3'-hydroxyl + 5'-phospho-(deoxyribonucleotide)m = (deoxyribonucleotide)n+m + AMP + diphosphate.</text>
        <dbReference type="EC" id="6.5.1.1"/>
    </reaction>
</comment>
<dbReference type="Gene3D" id="3.30.470.30">
    <property type="entry name" value="DNA ligase/mRNA capping enzyme"/>
    <property type="match status" value="1"/>
</dbReference>
<dbReference type="GO" id="GO:0006303">
    <property type="term" value="P:double-strand break repair via nonhomologous end joining"/>
    <property type="evidence" value="ECO:0007669"/>
    <property type="project" value="TreeGrafter"/>
</dbReference>
<dbReference type="InterPro" id="IPR001357">
    <property type="entry name" value="BRCT_dom"/>
</dbReference>
<dbReference type="Gene3D" id="3.40.50.10190">
    <property type="entry name" value="BRCT domain"/>
    <property type="match status" value="2"/>
</dbReference>
<dbReference type="Gene3D" id="1.10.3260.10">
    <property type="entry name" value="DNA ligase, ATP-dependent, N-terminal domain"/>
    <property type="match status" value="1"/>
</dbReference>
<dbReference type="CDD" id="cd07903">
    <property type="entry name" value="Adenylation_DNA_ligase_IV"/>
    <property type="match status" value="1"/>
</dbReference>
<dbReference type="PANTHER" id="PTHR45997">
    <property type="entry name" value="DNA LIGASE 4"/>
    <property type="match status" value="1"/>
</dbReference>
<comment type="function">
    <text evidence="15">DNA ligase involved in DNA non-homologous end joining (NHEJ); required for double-strand break (DSB) repair.</text>
</comment>
<evidence type="ECO:0000256" key="1">
    <source>
        <dbReference type="ARBA" id="ARBA00001946"/>
    </source>
</evidence>
<dbReference type="Pfam" id="PF04679">
    <property type="entry name" value="DNA_ligase_A_C"/>
    <property type="match status" value="1"/>
</dbReference>
<dbReference type="GO" id="GO:0032807">
    <property type="term" value="C:DNA ligase IV complex"/>
    <property type="evidence" value="ECO:0007669"/>
    <property type="project" value="TreeGrafter"/>
</dbReference>